<dbReference type="GO" id="GO:0090071">
    <property type="term" value="P:negative regulation of ribosome biogenesis"/>
    <property type="evidence" value="ECO:0007669"/>
    <property type="project" value="UniProtKB-UniRule"/>
</dbReference>
<dbReference type="Pfam" id="PF02410">
    <property type="entry name" value="RsfS"/>
    <property type="match status" value="1"/>
</dbReference>
<dbReference type="InterPro" id="IPR043519">
    <property type="entry name" value="NT_sf"/>
</dbReference>
<evidence type="ECO:0000313" key="4">
    <source>
        <dbReference type="Proteomes" id="UP000432715"/>
    </source>
</evidence>
<evidence type="ECO:0000313" key="3">
    <source>
        <dbReference type="EMBL" id="KAB3537242.1"/>
    </source>
</evidence>
<reference evidence="3 4" key="1">
    <citation type="submission" date="2019-10" db="EMBL/GenBank/DDBJ databases">
        <title>Alkaliphilus serpentinus sp. nov. and Alkaliphilus pronyensis sp. nov., two novel anaerobic alkaliphilic species isolated from the serpentinized-hosted hydrothermal field of the Prony Bay (New Caledonia).</title>
        <authorList>
            <person name="Postec A."/>
        </authorList>
    </citation>
    <scope>NUCLEOTIDE SEQUENCE [LARGE SCALE GENOMIC DNA]</scope>
    <source>
        <strain evidence="3 4">LacV</strain>
    </source>
</reference>
<comment type="caution">
    <text evidence="3">The sequence shown here is derived from an EMBL/GenBank/DDBJ whole genome shotgun (WGS) entry which is preliminary data.</text>
</comment>
<proteinExistence type="inferred from homology"/>
<dbReference type="PANTHER" id="PTHR21043:SF0">
    <property type="entry name" value="MITOCHONDRIAL ASSEMBLY OF RIBOSOMAL LARGE SUBUNIT PROTEIN 1"/>
    <property type="match status" value="1"/>
</dbReference>
<dbReference type="Proteomes" id="UP000432715">
    <property type="component" value="Unassembled WGS sequence"/>
</dbReference>
<dbReference type="GO" id="GO:0005737">
    <property type="term" value="C:cytoplasm"/>
    <property type="evidence" value="ECO:0007669"/>
    <property type="project" value="UniProtKB-SubCell"/>
</dbReference>
<dbReference type="OrthoDB" id="9793681at2"/>
<keyword evidence="2" id="KW-0810">Translation regulation</keyword>
<evidence type="ECO:0000256" key="1">
    <source>
        <dbReference type="ARBA" id="ARBA00010574"/>
    </source>
</evidence>
<keyword evidence="4" id="KW-1185">Reference proteome</keyword>
<comment type="function">
    <text evidence="2">Functions as a ribosomal silencing factor. Interacts with ribosomal protein uL14 (rplN), blocking formation of intersubunit bridge B8. Prevents association of the 30S and 50S ribosomal subunits and the formation of functional ribosomes, thus repressing translation.</text>
</comment>
<dbReference type="EMBL" id="WBZC01000010">
    <property type="protein sequence ID" value="KAB3537242.1"/>
    <property type="molecule type" value="Genomic_DNA"/>
</dbReference>
<organism evidence="3 4">
    <name type="scientific">Alkaliphilus pronyensis</name>
    <dbReference type="NCBI Taxonomy" id="1482732"/>
    <lineage>
        <taxon>Bacteria</taxon>
        <taxon>Bacillati</taxon>
        <taxon>Bacillota</taxon>
        <taxon>Clostridia</taxon>
        <taxon>Peptostreptococcales</taxon>
        <taxon>Natronincolaceae</taxon>
        <taxon>Alkaliphilus</taxon>
    </lineage>
</organism>
<dbReference type="HAMAP" id="MF_01477">
    <property type="entry name" value="Iojap_RsfS"/>
    <property type="match status" value="1"/>
</dbReference>
<comment type="similarity">
    <text evidence="1 2">Belongs to the Iojap/RsfS family.</text>
</comment>
<dbReference type="GO" id="GO:0043023">
    <property type="term" value="F:ribosomal large subunit binding"/>
    <property type="evidence" value="ECO:0007669"/>
    <property type="project" value="TreeGrafter"/>
</dbReference>
<keyword evidence="2" id="KW-0678">Repressor</keyword>
<dbReference type="SUPFAM" id="SSF81301">
    <property type="entry name" value="Nucleotidyltransferase"/>
    <property type="match status" value="1"/>
</dbReference>
<comment type="subunit">
    <text evidence="2">Interacts with ribosomal protein uL14 (rplN).</text>
</comment>
<dbReference type="GO" id="GO:0042256">
    <property type="term" value="P:cytosolic ribosome assembly"/>
    <property type="evidence" value="ECO:0007669"/>
    <property type="project" value="UniProtKB-UniRule"/>
</dbReference>
<dbReference type="AlphaFoldDB" id="A0A6I0FA05"/>
<dbReference type="NCBIfam" id="TIGR00090">
    <property type="entry name" value="rsfS_iojap_ybeB"/>
    <property type="match status" value="1"/>
</dbReference>
<dbReference type="Gene3D" id="3.30.460.10">
    <property type="entry name" value="Beta Polymerase, domain 2"/>
    <property type="match status" value="1"/>
</dbReference>
<dbReference type="InterPro" id="IPR004394">
    <property type="entry name" value="Iojap/RsfS/C7orf30"/>
</dbReference>
<comment type="subcellular location">
    <subcellularLocation>
        <location evidence="2">Cytoplasm</location>
    </subcellularLocation>
</comment>
<gene>
    <name evidence="2 3" type="primary">rsfS</name>
    <name evidence="3" type="ORF">F8154_02810</name>
</gene>
<keyword evidence="2" id="KW-0963">Cytoplasm</keyword>
<dbReference type="PANTHER" id="PTHR21043">
    <property type="entry name" value="IOJAP SUPERFAMILY ORTHOLOG"/>
    <property type="match status" value="1"/>
</dbReference>
<name>A0A6I0FA05_9FIRM</name>
<accession>A0A6I0FA05</accession>
<dbReference type="GO" id="GO:0017148">
    <property type="term" value="P:negative regulation of translation"/>
    <property type="evidence" value="ECO:0007669"/>
    <property type="project" value="UniProtKB-UniRule"/>
</dbReference>
<sequence>MDNKLMELVEKIVQVIDDKHGEDILALDISKVSSICDYFIITTGASIRQVKSICDEIEDQLAKIDVIPRHKEGYHNGKWILLDYGDIVIHIFHEEDRGFYSLERIWKDAEIVNIDKAVKDNI</sequence>
<protein>
    <recommendedName>
        <fullName evidence="2">Ribosomal silencing factor RsfS</fullName>
    </recommendedName>
</protein>
<evidence type="ECO:0000256" key="2">
    <source>
        <dbReference type="HAMAP-Rule" id="MF_01477"/>
    </source>
</evidence>
<dbReference type="RefSeq" id="WP_151860074.1">
    <property type="nucleotide sequence ID" value="NZ_WBZC01000010.1"/>
</dbReference>